<dbReference type="GO" id="GO:0043041">
    <property type="term" value="P:amino acid activation for nonribosomal peptide biosynthetic process"/>
    <property type="evidence" value="ECO:0007669"/>
    <property type="project" value="TreeGrafter"/>
</dbReference>
<dbReference type="GO" id="GO:0005737">
    <property type="term" value="C:cytoplasm"/>
    <property type="evidence" value="ECO:0007669"/>
    <property type="project" value="TreeGrafter"/>
</dbReference>
<feature type="domain" description="Condensation" evidence="1">
    <location>
        <begin position="36"/>
        <end position="328"/>
    </location>
</feature>
<reference evidence="2 3" key="1">
    <citation type="submission" date="2018-10" db="EMBL/GenBank/DDBJ databases">
        <title>Isolation from soil.</title>
        <authorList>
            <person name="Hu J."/>
        </authorList>
    </citation>
    <scope>NUCLEOTIDE SEQUENCE [LARGE SCALE GENOMIC DNA]</scope>
    <source>
        <strain evidence="2 3">NEAU-Ht49</strain>
    </source>
</reference>
<dbReference type="GO" id="GO:0044550">
    <property type="term" value="P:secondary metabolite biosynthetic process"/>
    <property type="evidence" value="ECO:0007669"/>
    <property type="project" value="TreeGrafter"/>
</dbReference>
<dbReference type="InterPro" id="IPR001242">
    <property type="entry name" value="Condensation_dom"/>
</dbReference>
<dbReference type="GO" id="GO:0031177">
    <property type="term" value="F:phosphopantetheine binding"/>
    <property type="evidence" value="ECO:0007669"/>
    <property type="project" value="TreeGrafter"/>
</dbReference>
<protein>
    <recommendedName>
        <fullName evidence="1">Condensation domain-containing protein</fullName>
    </recommendedName>
</protein>
<dbReference type="RefSeq" id="WP_122198297.1">
    <property type="nucleotide sequence ID" value="NZ_JBHSKC010000027.1"/>
</dbReference>
<dbReference type="InterPro" id="IPR023213">
    <property type="entry name" value="CAT-like_dom_sf"/>
</dbReference>
<dbReference type="SUPFAM" id="SSF52777">
    <property type="entry name" value="CoA-dependent acyltransferases"/>
    <property type="match status" value="2"/>
</dbReference>
<dbReference type="Gene3D" id="3.30.559.30">
    <property type="entry name" value="Nonribosomal peptide synthetase, condensation domain"/>
    <property type="match status" value="1"/>
</dbReference>
<comment type="caution">
    <text evidence="2">The sequence shown here is derived from an EMBL/GenBank/DDBJ whole genome shotgun (WGS) entry which is preliminary data.</text>
</comment>
<evidence type="ECO:0000313" key="3">
    <source>
        <dbReference type="Proteomes" id="UP000282674"/>
    </source>
</evidence>
<evidence type="ECO:0000313" key="2">
    <source>
        <dbReference type="EMBL" id="RMI38570.1"/>
    </source>
</evidence>
<dbReference type="OrthoDB" id="5194982at2"/>
<dbReference type="Gene3D" id="3.30.559.10">
    <property type="entry name" value="Chloramphenicol acetyltransferase-like domain"/>
    <property type="match status" value="1"/>
</dbReference>
<organism evidence="2 3">
    <name type="scientific">Actinomadura harenae</name>
    <dbReference type="NCBI Taxonomy" id="2483351"/>
    <lineage>
        <taxon>Bacteria</taxon>
        <taxon>Bacillati</taxon>
        <taxon>Actinomycetota</taxon>
        <taxon>Actinomycetes</taxon>
        <taxon>Streptosporangiales</taxon>
        <taxon>Thermomonosporaceae</taxon>
        <taxon>Actinomadura</taxon>
    </lineage>
</organism>
<accession>A0A3M2LNW2</accession>
<gene>
    <name evidence="2" type="ORF">EBO15_32475</name>
</gene>
<dbReference type="GO" id="GO:0003824">
    <property type="term" value="F:catalytic activity"/>
    <property type="evidence" value="ECO:0007669"/>
    <property type="project" value="InterPro"/>
</dbReference>
<dbReference type="PANTHER" id="PTHR45527:SF1">
    <property type="entry name" value="FATTY ACID SYNTHASE"/>
    <property type="match status" value="1"/>
</dbReference>
<dbReference type="Proteomes" id="UP000282674">
    <property type="component" value="Unassembled WGS sequence"/>
</dbReference>
<dbReference type="PANTHER" id="PTHR45527">
    <property type="entry name" value="NONRIBOSOMAL PEPTIDE SYNTHETASE"/>
    <property type="match status" value="1"/>
</dbReference>
<proteinExistence type="predicted"/>
<sequence length="467" mass="50711">MRDLRTEKVPFTGERSVTAPSTWGQRQAWLDMGRMRPGTPYNVTQVLLVPEGWTVGQVLDRISETVGRHEALRTLFFEDDRGELVQRVLDSGEVQVEVWTAEGSPEELLAGAMELNRRLEDAVFAHDSEPPFRAAICAPGGVPQAVIVCVTHLTADLQSTRLVAEELAGSHRPAPALQPVDVAAYEGSERGLKREASALAYLRDTLTAFPASNFTAPPGKAEEPRHWRGGLTSKAVTLALEVLATRHRVSTSTVCLAATAAMLGAATGEARCGLLLIVGNRIPSELRYAVGSLAQNVPVLIDLAGPGFADLVRTVWSASMGAYRHGRFAPAKAWREIDDVTRRRGGRPELDCFFNDMRGRKDRLPQDRTAAELRTAARETVFSWEDRRATGGTFFMEFGDVFGEPDMTRLSLFADTCLLPPAAHEALLFGMESLLIELVERDVPLAEIAGLTGLAGLSGVSGLSGVR</sequence>
<dbReference type="AlphaFoldDB" id="A0A3M2LNW2"/>
<dbReference type="Pfam" id="PF00668">
    <property type="entry name" value="Condensation"/>
    <property type="match status" value="1"/>
</dbReference>
<keyword evidence="3" id="KW-1185">Reference proteome</keyword>
<name>A0A3M2LNW2_9ACTN</name>
<dbReference type="EMBL" id="RFFG01000083">
    <property type="protein sequence ID" value="RMI38570.1"/>
    <property type="molecule type" value="Genomic_DNA"/>
</dbReference>
<dbReference type="GO" id="GO:0008610">
    <property type="term" value="P:lipid biosynthetic process"/>
    <property type="evidence" value="ECO:0007669"/>
    <property type="project" value="UniProtKB-ARBA"/>
</dbReference>
<evidence type="ECO:0000259" key="1">
    <source>
        <dbReference type="Pfam" id="PF00668"/>
    </source>
</evidence>